<dbReference type="EMBL" id="ML996257">
    <property type="protein sequence ID" value="KAF2729060.1"/>
    <property type="molecule type" value="Genomic_DNA"/>
</dbReference>
<keyword evidence="2" id="KW-0808">Transferase</keyword>
<evidence type="ECO:0000313" key="3">
    <source>
        <dbReference type="Proteomes" id="UP000799444"/>
    </source>
</evidence>
<dbReference type="Pfam" id="PF13649">
    <property type="entry name" value="Methyltransf_25"/>
    <property type="match status" value="1"/>
</dbReference>
<dbReference type="AlphaFoldDB" id="A0A9P4UYB8"/>
<dbReference type="CDD" id="cd02440">
    <property type="entry name" value="AdoMet_MTases"/>
    <property type="match status" value="1"/>
</dbReference>
<proteinExistence type="predicted"/>
<keyword evidence="3" id="KW-1185">Reference proteome</keyword>
<dbReference type="InterPro" id="IPR029063">
    <property type="entry name" value="SAM-dependent_MTases_sf"/>
</dbReference>
<name>A0A9P4UYB8_9PLEO</name>
<dbReference type="OrthoDB" id="2013972at2759"/>
<protein>
    <submittedName>
        <fullName evidence="2">S-adenosyl-L-methionine-dependent methyltransferase</fullName>
    </submittedName>
</protein>
<evidence type="ECO:0000259" key="1">
    <source>
        <dbReference type="Pfam" id="PF13649"/>
    </source>
</evidence>
<dbReference type="Proteomes" id="UP000799444">
    <property type="component" value="Unassembled WGS sequence"/>
</dbReference>
<keyword evidence="2" id="KW-0489">Methyltransferase</keyword>
<dbReference type="GO" id="GO:0008168">
    <property type="term" value="F:methyltransferase activity"/>
    <property type="evidence" value="ECO:0007669"/>
    <property type="project" value="UniProtKB-KW"/>
</dbReference>
<sequence>MPPFTPSKALPRSPALLTYISGDITDKIAIKLLQFLPAITSTSTIHDNACGTGAITKAILSSSPPPGYHLYATDINPAMISSLQAEASAHAWPLSASVMPAQQLDFDNDVFSHSVNSFVIHLVEQDAQAVQHVCRTLKPGGAALFSIWRDPILARVARAAHRETRGGGEALPALKRGDFDEEALRRLLGGSEFGAEGLRWSQVREDMVVEDLRQWVTAAWSLLGQTGRGWLEEDEGNWEKAVEVMLQTVEEWEGYEKLADGSVKLSMVADVVVAVKPQ</sequence>
<comment type="caution">
    <text evidence="2">The sequence shown here is derived from an EMBL/GenBank/DDBJ whole genome shotgun (WGS) entry which is preliminary data.</text>
</comment>
<organism evidence="2 3">
    <name type="scientific">Polyplosphaeria fusca</name>
    <dbReference type="NCBI Taxonomy" id="682080"/>
    <lineage>
        <taxon>Eukaryota</taxon>
        <taxon>Fungi</taxon>
        <taxon>Dikarya</taxon>
        <taxon>Ascomycota</taxon>
        <taxon>Pezizomycotina</taxon>
        <taxon>Dothideomycetes</taxon>
        <taxon>Pleosporomycetidae</taxon>
        <taxon>Pleosporales</taxon>
        <taxon>Tetraplosphaeriaceae</taxon>
        <taxon>Polyplosphaeria</taxon>
    </lineage>
</organism>
<feature type="domain" description="Methyltransferase" evidence="1">
    <location>
        <begin position="47"/>
        <end position="141"/>
    </location>
</feature>
<reference evidence="2" key="1">
    <citation type="journal article" date="2020" name="Stud. Mycol.">
        <title>101 Dothideomycetes genomes: a test case for predicting lifestyles and emergence of pathogens.</title>
        <authorList>
            <person name="Haridas S."/>
            <person name="Albert R."/>
            <person name="Binder M."/>
            <person name="Bloem J."/>
            <person name="Labutti K."/>
            <person name="Salamov A."/>
            <person name="Andreopoulos B."/>
            <person name="Baker S."/>
            <person name="Barry K."/>
            <person name="Bills G."/>
            <person name="Bluhm B."/>
            <person name="Cannon C."/>
            <person name="Castanera R."/>
            <person name="Culley D."/>
            <person name="Daum C."/>
            <person name="Ezra D."/>
            <person name="Gonzalez J."/>
            <person name="Henrissat B."/>
            <person name="Kuo A."/>
            <person name="Liang C."/>
            <person name="Lipzen A."/>
            <person name="Lutzoni F."/>
            <person name="Magnuson J."/>
            <person name="Mondo S."/>
            <person name="Nolan M."/>
            <person name="Ohm R."/>
            <person name="Pangilinan J."/>
            <person name="Park H.-J."/>
            <person name="Ramirez L."/>
            <person name="Alfaro M."/>
            <person name="Sun H."/>
            <person name="Tritt A."/>
            <person name="Yoshinaga Y."/>
            <person name="Zwiers L.-H."/>
            <person name="Turgeon B."/>
            <person name="Goodwin S."/>
            <person name="Spatafora J."/>
            <person name="Crous P."/>
            <person name="Grigoriev I."/>
        </authorList>
    </citation>
    <scope>NUCLEOTIDE SEQUENCE</scope>
    <source>
        <strain evidence="2">CBS 125425</strain>
    </source>
</reference>
<dbReference type="InterPro" id="IPR041698">
    <property type="entry name" value="Methyltransf_25"/>
</dbReference>
<dbReference type="Gene3D" id="3.40.50.150">
    <property type="entry name" value="Vaccinia Virus protein VP39"/>
    <property type="match status" value="1"/>
</dbReference>
<dbReference type="GO" id="GO:0032259">
    <property type="term" value="P:methylation"/>
    <property type="evidence" value="ECO:0007669"/>
    <property type="project" value="UniProtKB-KW"/>
</dbReference>
<gene>
    <name evidence="2" type="ORF">EJ04DRAFT_81604</name>
</gene>
<dbReference type="SUPFAM" id="SSF53335">
    <property type="entry name" value="S-adenosyl-L-methionine-dependent methyltransferases"/>
    <property type="match status" value="1"/>
</dbReference>
<evidence type="ECO:0000313" key="2">
    <source>
        <dbReference type="EMBL" id="KAF2729060.1"/>
    </source>
</evidence>
<accession>A0A9P4UYB8</accession>